<dbReference type="EMBL" id="ASHM01256182">
    <property type="protein sequence ID" value="PNX69721.1"/>
    <property type="molecule type" value="Genomic_DNA"/>
</dbReference>
<sequence>MRIAIPSKGTKEGRDTISSCLEDEDDVFPAMEEEVVEEERDGTEGRRYLS</sequence>
<reference evidence="2 3" key="1">
    <citation type="journal article" date="2014" name="Am. J. Bot.">
        <title>Genome assembly and annotation for red clover (Trifolium pratense; Fabaceae).</title>
        <authorList>
            <person name="Istvanek J."/>
            <person name="Jaros M."/>
            <person name="Krenek A."/>
            <person name="Repkova J."/>
        </authorList>
    </citation>
    <scope>NUCLEOTIDE SEQUENCE [LARGE SCALE GENOMIC DNA]</scope>
    <source>
        <strain evidence="3">cv. Tatra</strain>
        <tissue evidence="2">Young leaves</tissue>
    </source>
</reference>
<accession>A0A2K3KTW3</accession>
<dbReference type="Proteomes" id="UP000236291">
    <property type="component" value="Unassembled WGS sequence"/>
</dbReference>
<comment type="caution">
    <text evidence="2">The sequence shown here is derived from an EMBL/GenBank/DDBJ whole genome shotgun (WGS) entry which is preliminary data.</text>
</comment>
<name>A0A2K3KTW3_TRIPR</name>
<organism evidence="2 3">
    <name type="scientific">Trifolium pratense</name>
    <name type="common">Red clover</name>
    <dbReference type="NCBI Taxonomy" id="57577"/>
    <lineage>
        <taxon>Eukaryota</taxon>
        <taxon>Viridiplantae</taxon>
        <taxon>Streptophyta</taxon>
        <taxon>Embryophyta</taxon>
        <taxon>Tracheophyta</taxon>
        <taxon>Spermatophyta</taxon>
        <taxon>Magnoliopsida</taxon>
        <taxon>eudicotyledons</taxon>
        <taxon>Gunneridae</taxon>
        <taxon>Pentapetalae</taxon>
        <taxon>rosids</taxon>
        <taxon>fabids</taxon>
        <taxon>Fabales</taxon>
        <taxon>Fabaceae</taxon>
        <taxon>Papilionoideae</taxon>
        <taxon>50 kb inversion clade</taxon>
        <taxon>NPAAA clade</taxon>
        <taxon>Hologalegina</taxon>
        <taxon>IRL clade</taxon>
        <taxon>Trifolieae</taxon>
        <taxon>Trifolium</taxon>
    </lineage>
</organism>
<protein>
    <submittedName>
        <fullName evidence="2">Uncharacterized protein</fullName>
    </submittedName>
</protein>
<dbReference type="AlphaFoldDB" id="A0A2K3KTW3"/>
<evidence type="ECO:0000313" key="2">
    <source>
        <dbReference type="EMBL" id="PNX69721.1"/>
    </source>
</evidence>
<proteinExistence type="predicted"/>
<gene>
    <name evidence="2" type="ORF">L195_g064560</name>
</gene>
<evidence type="ECO:0000313" key="3">
    <source>
        <dbReference type="Proteomes" id="UP000236291"/>
    </source>
</evidence>
<reference evidence="2 3" key="2">
    <citation type="journal article" date="2017" name="Front. Plant Sci.">
        <title>Gene Classification and Mining of Molecular Markers Useful in Red Clover (Trifolium pratense) Breeding.</title>
        <authorList>
            <person name="Istvanek J."/>
            <person name="Dluhosova J."/>
            <person name="Dluhos P."/>
            <person name="Patkova L."/>
            <person name="Nedelnik J."/>
            <person name="Repkova J."/>
        </authorList>
    </citation>
    <scope>NUCLEOTIDE SEQUENCE [LARGE SCALE GENOMIC DNA]</scope>
    <source>
        <strain evidence="3">cv. Tatra</strain>
        <tissue evidence="2">Young leaves</tissue>
    </source>
</reference>
<feature type="non-terminal residue" evidence="2">
    <location>
        <position position="50"/>
    </location>
</feature>
<evidence type="ECO:0000256" key="1">
    <source>
        <dbReference type="SAM" id="MobiDB-lite"/>
    </source>
</evidence>
<feature type="region of interest" description="Disordered" evidence="1">
    <location>
        <begin position="1"/>
        <end position="25"/>
    </location>
</feature>